<dbReference type="PANTHER" id="PTHR30383">
    <property type="entry name" value="THIOESTERASE 1/PROTEASE 1/LYSOPHOSPHOLIPASE L1"/>
    <property type="match status" value="1"/>
</dbReference>
<protein>
    <submittedName>
        <fullName evidence="2">PacB</fullName>
    </submittedName>
</protein>
<dbReference type="PANTHER" id="PTHR30383:SF24">
    <property type="entry name" value="THIOESTERASE 1_PROTEASE 1_LYSOPHOSPHOLIPASE L1"/>
    <property type="match status" value="1"/>
</dbReference>
<evidence type="ECO:0000256" key="1">
    <source>
        <dbReference type="SAM" id="Phobius"/>
    </source>
</evidence>
<dbReference type="Gene3D" id="3.40.50.1110">
    <property type="entry name" value="SGNH hydrolase"/>
    <property type="match status" value="1"/>
</dbReference>
<dbReference type="SUPFAM" id="SSF52266">
    <property type="entry name" value="SGNH hydrolase"/>
    <property type="match status" value="1"/>
</dbReference>
<accession>A0A1Q2LK10</accession>
<name>A0A1Q2LK10_9HELI</name>
<dbReference type="GO" id="GO:0004622">
    <property type="term" value="F:phosphatidylcholine lysophospholipase activity"/>
    <property type="evidence" value="ECO:0007669"/>
    <property type="project" value="TreeGrafter"/>
</dbReference>
<dbReference type="Pfam" id="PF04311">
    <property type="entry name" value="DUF459"/>
    <property type="match status" value="1"/>
</dbReference>
<gene>
    <name evidence="2" type="ORF">XJ32_08900</name>
</gene>
<keyword evidence="1" id="KW-1133">Transmembrane helix</keyword>
<reference evidence="2 3" key="1">
    <citation type="submission" date="2017-02" db="EMBL/GenBank/DDBJ databases">
        <title>Whole genome sequencing of Helicobacter bilis strain AAQJH.</title>
        <authorList>
            <person name="Conlan S."/>
            <person name="Thomas P.J."/>
            <person name="Mullikin J."/>
            <person name="Palmore T.N."/>
            <person name="Frank K.M."/>
            <person name="Segre J.A."/>
        </authorList>
    </citation>
    <scope>NUCLEOTIDE SEQUENCE [LARGE SCALE GENOMIC DNA]</scope>
    <source>
        <strain evidence="2 3">AAQJH</strain>
    </source>
</reference>
<proteinExistence type="predicted"/>
<keyword evidence="1" id="KW-0812">Transmembrane</keyword>
<feature type="transmembrane region" description="Helical" evidence="1">
    <location>
        <begin position="7"/>
        <end position="27"/>
    </location>
</feature>
<dbReference type="Proteomes" id="UP000188298">
    <property type="component" value="Chromosome"/>
</dbReference>
<evidence type="ECO:0000313" key="3">
    <source>
        <dbReference type="Proteomes" id="UP000188298"/>
    </source>
</evidence>
<evidence type="ECO:0000313" key="2">
    <source>
        <dbReference type="EMBL" id="AQQ60745.1"/>
    </source>
</evidence>
<keyword evidence="1" id="KW-0472">Membrane</keyword>
<organism evidence="2 3">
    <name type="scientific">Helicobacter bilis</name>
    <dbReference type="NCBI Taxonomy" id="37372"/>
    <lineage>
        <taxon>Bacteria</taxon>
        <taxon>Pseudomonadati</taxon>
        <taxon>Campylobacterota</taxon>
        <taxon>Epsilonproteobacteria</taxon>
        <taxon>Campylobacterales</taxon>
        <taxon>Helicobacteraceae</taxon>
        <taxon>Helicobacter</taxon>
    </lineage>
</organism>
<dbReference type="InterPro" id="IPR036514">
    <property type="entry name" value="SGNH_hydro_sf"/>
</dbReference>
<dbReference type="EMBL" id="CP019645">
    <property type="protein sequence ID" value="AQQ60745.1"/>
    <property type="molecule type" value="Genomic_DNA"/>
</dbReference>
<dbReference type="KEGG" id="hbl:XJ32_08900"/>
<dbReference type="InterPro" id="IPR051532">
    <property type="entry name" value="Ester_Hydrolysis_Enzymes"/>
</dbReference>
<sequence length="368" mass="41879">MQGTNMGVIRFVFVGLLTMLCVCYVYHRSIISYIVQQYHYASDMITTESSFFLFGDMIAARLEKMRVAIFEPESSTIELALPQYDKSPITDTLEFNEVKKEEIVESNDTSTKDSKLANANTQKPILQEEIINTESTSTYIQNSDKMLILPPQTRFLLIGDSLMQGIGMVLPRMLQQHGFRTKNLAKQSTGLTYPSFFNWERATMQAFQQYKDIGVLVVCLGANDPWNMPKMRFGTESWEEVYKNRIQAIINIAKSHGTQVVWYAVPMTKNETLNKKLAYLNTLYYQVVSANGGIFLTADAILHNGKFSAYIKDSNGKSRLVRAQDGIHFTPYGSRLLAKTLIDRIVLPKQDTENEVDDDIENMDKTKS</sequence>
<dbReference type="InterPro" id="IPR007407">
    <property type="entry name" value="DUF459"/>
</dbReference>
<dbReference type="AlphaFoldDB" id="A0A1Q2LK10"/>